<dbReference type="STRING" id="2711.A0A067GIP6"/>
<dbReference type="Proteomes" id="UP000027120">
    <property type="component" value="Unassembled WGS sequence"/>
</dbReference>
<keyword evidence="3" id="KW-1185">Reference proteome</keyword>
<feature type="transmembrane region" description="Helical" evidence="1">
    <location>
        <begin position="94"/>
        <end position="113"/>
    </location>
</feature>
<evidence type="ECO:0000313" key="2">
    <source>
        <dbReference type="EMBL" id="KDO79529.1"/>
    </source>
</evidence>
<evidence type="ECO:0000256" key="1">
    <source>
        <dbReference type="SAM" id="Phobius"/>
    </source>
</evidence>
<organism evidence="2 3">
    <name type="scientific">Citrus sinensis</name>
    <name type="common">Sweet orange</name>
    <name type="synonym">Citrus aurantium var. sinensis</name>
    <dbReference type="NCBI Taxonomy" id="2711"/>
    <lineage>
        <taxon>Eukaryota</taxon>
        <taxon>Viridiplantae</taxon>
        <taxon>Streptophyta</taxon>
        <taxon>Embryophyta</taxon>
        <taxon>Tracheophyta</taxon>
        <taxon>Spermatophyta</taxon>
        <taxon>Magnoliopsida</taxon>
        <taxon>eudicotyledons</taxon>
        <taxon>Gunneridae</taxon>
        <taxon>Pentapetalae</taxon>
        <taxon>rosids</taxon>
        <taxon>malvids</taxon>
        <taxon>Sapindales</taxon>
        <taxon>Rutaceae</taxon>
        <taxon>Aurantioideae</taxon>
        <taxon>Citrus</taxon>
    </lineage>
</organism>
<gene>
    <name evidence="2" type="ORF">CISIN_1g041052mg</name>
</gene>
<dbReference type="EMBL" id="KK784878">
    <property type="protein sequence ID" value="KDO79529.1"/>
    <property type="molecule type" value="Genomic_DNA"/>
</dbReference>
<dbReference type="PANTHER" id="PTHR34936">
    <property type="entry name" value="EXPRESSED PROTEIN"/>
    <property type="match status" value="1"/>
</dbReference>
<keyword evidence="1" id="KW-1133">Transmembrane helix</keyword>
<keyword evidence="1" id="KW-0812">Transmembrane</keyword>
<name>A0A067GIP6_CITSI</name>
<feature type="transmembrane region" description="Helical" evidence="1">
    <location>
        <begin position="119"/>
        <end position="137"/>
    </location>
</feature>
<proteinExistence type="predicted"/>
<dbReference type="PANTHER" id="PTHR34936:SF2">
    <property type="entry name" value="EXPRESSED PROTEIN"/>
    <property type="match status" value="1"/>
</dbReference>
<accession>A0A067GIP6</accession>
<reference evidence="2 3" key="1">
    <citation type="submission" date="2014-04" db="EMBL/GenBank/DDBJ databases">
        <authorList>
            <consortium name="International Citrus Genome Consortium"/>
            <person name="Gmitter F."/>
            <person name="Chen C."/>
            <person name="Farmerie W."/>
            <person name="Harkins T."/>
            <person name="Desany B."/>
            <person name="Mohiuddin M."/>
            <person name="Kodira C."/>
            <person name="Borodovsky M."/>
            <person name="Lomsadze A."/>
            <person name="Burns P."/>
            <person name="Jenkins J."/>
            <person name="Prochnik S."/>
            <person name="Shu S."/>
            <person name="Chapman J."/>
            <person name="Pitluck S."/>
            <person name="Schmutz J."/>
            <person name="Rokhsar D."/>
        </authorList>
    </citation>
    <scope>NUCLEOTIDE SEQUENCE</scope>
</reference>
<protein>
    <submittedName>
        <fullName evidence="2">Uncharacterized protein</fullName>
    </submittedName>
</protein>
<evidence type="ECO:0000313" key="3">
    <source>
        <dbReference type="Proteomes" id="UP000027120"/>
    </source>
</evidence>
<feature type="non-terminal residue" evidence="2">
    <location>
        <position position="1"/>
    </location>
</feature>
<sequence length="158" mass="18288">EKTVKASVLKLKPSTFSRSLISRSQYLVSYFRIAIGVSLSLSLSVVEFKKVEEEMITRSKLVEQLRDFQIRSQHKCPALTVFSPKPFLSSRVDVAVAIFWATLFSMLVVSSYVTFYLRHFWLSLFILGLSILLPIRLRSFRQAVARKRERRLLLPLSM</sequence>
<dbReference type="AlphaFoldDB" id="A0A067GIP6"/>
<keyword evidence="1" id="KW-0472">Membrane</keyword>